<name>A0A246J8M5_9BURK</name>
<dbReference type="EMBL" id="NIOF01000006">
    <property type="protein sequence ID" value="OWQ88890.1"/>
    <property type="molecule type" value="Genomic_DNA"/>
</dbReference>
<organism evidence="1 2">
    <name type="scientific">Roseateles aquatilis</name>
    <dbReference type="NCBI Taxonomy" id="431061"/>
    <lineage>
        <taxon>Bacteria</taxon>
        <taxon>Pseudomonadati</taxon>
        <taxon>Pseudomonadota</taxon>
        <taxon>Betaproteobacteria</taxon>
        <taxon>Burkholderiales</taxon>
        <taxon>Sphaerotilaceae</taxon>
        <taxon>Roseateles</taxon>
    </lineage>
</organism>
<dbReference type="InterPro" id="IPR022283">
    <property type="entry name" value="PRTRC_protein-F"/>
</dbReference>
<keyword evidence="2" id="KW-1185">Reference proteome</keyword>
<dbReference type="Proteomes" id="UP000197468">
    <property type="component" value="Unassembled WGS sequence"/>
</dbReference>
<evidence type="ECO:0000313" key="1">
    <source>
        <dbReference type="EMBL" id="OWQ88890.1"/>
    </source>
</evidence>
<evidence type="ECO:0008006" key="3">
    <source>
        <dbReference type="Google" id="ProtNLM"/>
    </source>
</evidence>
<dbReference type="RefSeq" id="WP_088385776.1">
    <property type="nucleotide sequence ID" value="NZ_NIOF01000006.1"/>
</dbReference>
<accession>A0A246J8M5</accession>
<dbReference type="NCBIfam" id="TIGR03742">
    <property type="entry name" value="PRTRC_F"/>
    <property type="match status" value="1"/>
</dbReference>
<dbReference type="OrthoDB" id="8555684at2"/>
<dbReference type="Pfam" id="PF14456">
    <property type="entry name" value="alpha-hel2"/>
    <property type="match status" value="1"/>
</dbReference>
<reference evidence="1 2" key="1">
    <citation type="journal article" date="2008" name="Int. J. Syst. Evol. Microbiol.">
        <title>Description of Roseateles aquatilis sp. nov. and Roseateles terrae sp. nov., in the class Betaproteobacteria, and emended description of the genus Roseateles.</title>
        <authorList>
            <person name="Gomila M."/>
            <person name="Bowien B."/>
            <person name="Falsen E."/>
            <person name="Moore E.R."/>
            <person name="Lalucat J."/>
        </authorList>
    </citation>
    <scope>NUCLEOTIDE SEQUENCE [LARGE SCALE GENOMIC DNA]</scope>
    <source>
        <strain evidence="1 2">CCUG 48205</strain>
    </source>
</reference>
<sequence>MNAAFQLPALSAGIPCEFKPDAGQDQAIALARCLLDAGVIQGAVDARRARDPLRTSRAFLEQWVRERLQGLHCLFPSFRLMLEGASSATSLRQREPGHVCVVWHTDCSAFVVGEALERLEAIHPKLGATVLSVIDRTSAKLIPTFTPWDAMGTAQDYYWYGEQDESVALEEQCGDDPNEREAMREQMVTREKIDAAFPPWATQWPGQRKRLSRRALQAIAGRARSRRVRALVSDLLALEALDLSDEFLPDGDGWFVGYGAVLTWKPDDIAVRIFDDFANDAVQGDYVDWMGEFDFSIEEPDALRRKLGAMEVRFAGMRLLDGLIHELSSGDWHRVPKGMR</sequence>
<proteinExistence type="predicted"/>
<evidence type="ECO:0000313" key="2">
    <source>
        <dbReference type="Proteomes" id="UP000197468"/>
    </source>
</evidence>
<protein>
    <recommendedName>
        <fullName evidence="3">PRTRC system protein F</fullName>
    </recommendedName>
</protein>
<dbReference type="AlphaFoldDB" id="A0A246J8M5"/>
<comment type="caution">
    <text evidence="1">The sequence shown here is derived from an EMBL/GenBank/DDBJ whole genome shotgun (WGS) entry which is preliminary data.</text>
</comment>
<gene>
    <name evidence="1" type="ORF">CDN99_15570</name>
</gene>